<dbReference type="AlphaFoldDB" id="A0A5B9P334"/>
<keyword evidence="4" id="KW-1185">Reference proteome</keyword>
<proteinExistence type="predicted"/>
<dbReference type="EMBL" id="CP042912">
    <property type="protein sequence ID" value="QEG20788.1"/>
    <property type="molecule type" value="Genomic_DNA"/>
</dbReference>
<protein>
    <submittedName>
        <fullName evidence="3">Uncharacterized protein</fullName>
    </submittedName>
</protein>
<dbReference type="KEGG" id="mff:MFFC18_06390"/>
<feature type="transmembrane region" description="Helical" evidence="2">
    <location>
        <begin position="45"/>
        <end position="66"/>
    </location>
</feature>
<evidence type="ECO:0000256" key="2">
    <source>
        <dbReference type="SAM" id="Phobius"/>
    </source>
</evidence>
<dbReference type="STRING" id="980251.GCA_001642875_03062"/>
<evidence type="ECO:0000313" key="4">
    <source>
        <dbReference type="Proteomes" id="UP000322214"/>
    </source>
</evidence>
<keyword evidence="2" id="KW-0472">Membrane</keyword>
<evidence type="ECO:0000313" key="3">
    <source>
        <dbReference type="EMBL" id="QEG20788.1"/>
    </source>
</evidence>
<reference evidence="3 4" key="1">
    <citation type="submission" date="2019-08" db="EMBL/GenBank/DDBJ databases">
        <title>Deep-cultivation of Planctomycetes and their phenomic and genomic characterization uncovers novel biology.</title>
        <authorList>
            <person name="Wiegand S."/>
            <person name="Jogler M."/>
            <person name="Boedeker C."/>
            <person name="Pinto D."/>
            <person name="Vollmers J."/>
            <person name="Rivas-Marin E."/>
            <person name="Kohn T."/>
            <person name="Peeters S.H."/>
            <person name="Heuer A."/>
            <person name="Rast P."/>
            <person name="Oberbeckmann S."/>
            <person name="Bunk B."/>
            <person name="Jeske O."/>
            <person name="Meyerdierks A."/>
            <person name="Storesund J.E."/>
            <person name="Kallscheuer N."/>
            <person name="Luecker S."/>
            <person name="Lage O.M."/>
            <person name="Pohl T."/>
            <person name="Merkel B.J."/>
            <person name="Hornburger P."/>
            <person name="Mueller R.-W."/>
            <person name="Bruemmer F."/>
            <person name="Labrenz M."/>
            <person name="Spormann A.M."/>
            <person name="Op den Camp H."/>
            <person name="Overmann J."/>
            <person name="Amann R."/>
            <person name="Jetten M.S.M."/>
            <person name="Mascher T."/>
            <person name="Medema M.H."/>
            <person name="Devos D.P."/>
            <person name="Kaster A.-K."/>
            <person name="Ovreas L."/>
            <person name="Rohde M."/>
            <person name="Galperin M.Y."/>
            <person name="Jogler C."/>
        </authorList>
    </citation>
    <scope>NUCLEOTIDE SEQUENCE [LARGE SCALE GENOMIC DNA]</scope>
    <source>
        <strain evidence="3 4">FC18</strain>
    </source>
</reference>
<dbReference type="Proteomes" id="UP000322214">
    <property type="component" value="Chromosome"/>
</dbReference>
<feature type="region of interest" description="Disordered" evidence="1">
    <location>
        <begin position="169"/>
        <end position="201"/>
    </location>
</feature>
<keyword evidence="2" id="KW-1133">Transmembrane helix</keyword>
<organism evidence="3 4">
    <name type="scientific">Mariniblastus fucicola</name>
    <dbReference type="NCBI Taxonomy" id="980251"/>
    <lineage>
        <taxon>Bacteria</taxon>
        <taxon>Pseudomonadati</taxon>
        <taxon>Planctomycetota</taxon>
        <taxon>Planctomycetia</taxon>
        <taxon>Pirellulales</taxon>
        <taxon>Pirellulaceae</taxon>
        <taxon>Mariniblastus</taxon>
    </lineage>
</organism>
<name>A0A5B9P334_9BACT</name>
<sequence length="201" mass="23169">MRIKIGGRDPRFKHIGGRDMNGIDRMFQLFVSLQILFGSRRGFSVLLPLLILGAIVAGGWFAFNAWSSPQRQLERAHADWDSGVSTRQISAIVKYKELLQKDNPLEPGMRWLQNDRDTLYRRIVEHQVLYEKDDRGAREWIIYAWDEGIRDLRFADGEVNDFWKTATDSLRGERTRQRESSSPPDLIDDPRLNGIPSPVGS</sequence>
<gene>
    <name evidence="3" type="ORF">MFFC18_06390</name>
</gene>
<evidence type="ECO:0000256" key="1">
    <source>
        <dbReference type="SAM" id="MobiDB-lite"/>
    </source>
</evidence>
<accession>A0A5B9P334</accession>
<keyword evidence="2" id="KW-0812">Transmembrane</keyword>
<dbReference type="RefSeq" id="WP_148618607.1">
    <property type="nucleotide sequence ID" value="NZ_CP042912.1"/>
</dbReference>
<feature type="compositionally biased region" description="Basic and acidic residues" evidence="1">
    <location>
        <begin position="170"/>
        <end position="179"/>
    </location>
</feature>